<dbReference type="Proteomes" id="UP000630887">
    <property type="component" value="Unassembled WGS sequence"/>
</dbReference>
<reference evidence="6 7" key="1">
    <citation type="submission" date="2021-01" db="EMBL/GenBank/DDBJ databases">
        <title>Whole genome shotgun sequence of Catellatospora coxensis NBRC 107359.</title>
        <authorList>
            <person name="Komaki H."/>
            <person name="Tamura T."/>
        </authorList>
    </citation>
    <scope>NUCLEOTIDE SEQUENCE [LARGE SCALE GENOMIC DNA]</scope>
    <source>
        <strain evidence="6 7">NBRC 107359</strain>
    </source>
</reference>
<evidence type="ECO:0000313" key="7">
    <source>
        <dbReference type="Proteomes" id="UP000630887"/>
    </source>
</evidence>
<protein>
    <recommendedName>
        <fullName evidence="5">Thiamine phosphate synthase/TenI domain-containing protein</fullName>
    </recommendedName>
</protein>
<dbReference type="InterPro" id="IPR013785">
    <property type="entry name" value="Aldolase_TIM"/>
</dbReference>
<dbReference type="EMBL" id="BONI01000017">
    <property type="protein sequence ID" value="GIG05790.1"/>
    <property type="molecule type" value="Genomic_DNA"/>
</dbReference>
<dbReference type="InterPro" id="IPR036206">
    <property type="entry name" value="ThiamineP_synth_sf"/>
</dbReference>
<evidence type="ECO:0000256" key="4">
    <source>
        <dbReference type="SAM" id="MobiDB-lite"/>
    </source>
</evidence>
<proteinExistence type="predicted"/>
<sequence>MVTGRPSAPPGDVVSAPERGQTRAAARPGEVTGESGPGGGTPSREVRGVVVVTDRRQAARPLVDVVAGTVTGGARIVLLREKDLPRGQRLRLAAALRELLRPVGGLLIVAGQDTLDGEALHLRAGAIAPLGRPRLLGRSCHGEAELDRLSTEDYVTLSPVFPSLSKPGYGPPLEPAGLRRLAARAGRAVLALGGVETPEQAAACHDAGVAGVAVMGALMRAADPAQAYARLRAAWDGVCDGSSRDSGRVLA</sequence>
<evidence type="ECO:0000256" key="3">
    <source>
        <dbReference type="ARBA" id="ARBA00022977"/>
    </source>
</evidence>
<feature type="region of interest" description="Disordered" evidence="4">
    <location>
        <begin position="1"/>
        <end position="46"/>
    </location>
</feature>
<name>A0A8J3L373_9ACTN</name>
<evidence type="ECO:0000256" key="2">
    <source>
        <dbReference type="ARBA" id="ARBA00004948"/>
    </source>
</evidence>
<gene>
    <name evidence="6" type="ORF">Cco03nite_24900</name>
</gene>
<dbReference type="GO" id="GO:0009228">
    <property type="term" value="P:thiamine biosynthetic process"/>
    <property type="evidence" value="ECO:0007669"/>
    <property type="project" value="UniProtKB-KW"/>
</dbReference>
<dbReference type="GO" id="GO:0005737">
    <property type="term" value="C:cytoplasm"/>
    <property type="evidence" value="ECO:0007669"/>
    <property type="project" value="TreeGrafter"/>
</dbReference>
<dbReference type="SUPFAM" id="SSF51391">
    <property type="entry name" value="Thiamin phosphate synthase"/>
    <property type="match status" value="1"/>
</dbReference>
<dbReference type="InterPro" id="IPR022998">
    <property type="entry name" value="ThiamineP_synth_TenI"/>
</dbReference>
<dbReference type="Pfam" id="PF02581">
    <property type="entry name" value="TMP-TENI"/>
    <property type="match status" value="1"/>
</dbReference>
<dbReference type="RefSeq" id="WP_203692203.1">
    <property type="nucleotide sequence ID" value="NZ_BAAALC010000027.1"/>
</dbReference>
<keyword evidence="7" id="KW-1185">Reference proteome</keyword>
<comment type="pathway">
    <text evidence="2">Cofactor biosynthesis; thiamine diphosphate biosynthesis.</text>
</comment>
<accession>A0A8J3L373</accession>
<dbReference type="PANTHER" id="PTHR20857">
    <property type="entry name" value="THIAMINE-PHOSPHATE PYROPHOSPHORYLASE"/>
    <property type="match status" value="1"/>
</dbReference>
<dbReference type="Gene3D" id="3.20.20.70">
    <property type="entry name" value="Aldolase class I"/>
    <property type="match status" value="1"/>
</dbReference>
<evidence type="ECO:0000259" key="5">
    <source>
        <dbReference type="Pfam" id="PF02581"/>
    </source>
</evidence>
<comment type="function">
    <text evidence="1">Condenses 4-methyl-5-(beta-hydroxyethyl)thiazole monophosphate (THZ-P) and 2-methyl-4-amino-5-hydroxymethyl pyrimidine pyrophosphate (HMP-PP) to form thiamine monophosphate (TMP).</text>
</comment>
<comment type="caution">
    <text evidence="6">The sequence shown here is derived from an EMBL/GenBank/DDBJ whole genome shotgun (WGS) entry which is preliminary data.</text>
</comment>
<dbReference type="CDD" id="cd00564">
    <property type="entry name" value="TMP_TenI"/>
    <property type="match status" value="1"/>
</dbReference>
<evidence type="ECO:0000256" key="1">
    <source>
        <dbReference type="ARBA" id="ARBA00003814"/>
    </source>
</evidence>
<dbReference type="GO" id="GO:0004789">
    <property type="term" value="F:thiamine-phosphate diphosphorylase activity"/>
    <property type="evidence" value="ECO:0007669"/>
    <property type="project" value="TreeGrafter"/>
</dbReference>
<keyword evidence="3" id="KW-0784">Thiamine biosynthesis</keyword>
<feature type="domain" description="Thiamine phosphate synthase/TenI" evidence="5">
    <location>
        <begin position="50"/>
        <end position="218"/>
    </location>
</feature>
<dbReference type="AlphaFoldDB" id="A0A8J3L373"/>
<evidence type="ECO:0000313" key="6">
    <source>
        <dbReference type="EMBL" id="GIG05790.1"/>
    </source>
</evidence>
<dbReference type="PANTHER" id="PTHR20857:SF15">
    <property type="entry name" value="THIAMINE-PHOSPHATE SYNTHASE"/>
    <property type="match status" value="1"/>
</dbReference>
<organism evidence="6 7">
    <name type="scientific">Catellatospora coxensis</name>
    <dbReference type="NCBI Taxonomy" id="310354"/>
    <lineage>
        <taxon>Bacteria</taxon>
        <taxon>Bacillati</taxon>
        <taxon>Actinomycetota</taxon>
        <taxon>Actinomycetes</taxon>
        <taxon>Micromonosporales</taxon>
        <taxon>Micromonosporaceae</taxon>
        <taxon>Catellatospora</taxon>
    </lineage>
</organism>